<dbReference type="KEGG" id="eex:EZJ17_04515"/>
<dbReference type="Pfam" id="PF01040">
    <property type="entry name" value="UbiA"/>
    <property type="match status" value="1"/>
</dbReference>
<dbReference type="Proteomes" id="UP000326695">
    <property type="component" value="Chromosome"/>
</dbReference>
<comment type="cofactor">
    <cofactor evidence="1">
        <name>Mg(2+)</name>
        <dbReference type="ChEBI" id="CHEBI:18420"/>
    </cofactor>
</comment>
<dbReference type="EMBL" id="CP038018">
    <property type="protein sequence ID" value="QED92932.1"/>
    <property type="molecule type" value="Genomic_DNA"/>
</dbReference>
<name>A0AAX1FA10_9NEIS</name>
<evidence type="ECO:0000256" key="4">
    <source>
        <dbReference type="ARBA" id="ARBA00022475"/>
    </source>
</evidence>
<evidence type="ECO:0000256" key="5">
    <source>
        <dbReference type="ARBA" id="ARBA00022679"/>
    </source>
</evidence>
<keyword evidence="6" id="KW-0812">Transmembrane</keyword>
<evidence type="ECO:0000256" key="2">
    <source>
        <dbReference type="ARBA" id="ARBA00004141"/>
    </source>
</evidence>
<dbReference type="PANTHER" id="PTHR11048:SF28">
    <property type="entry name" value="4-HYDROXYBENZOATE POLYPRENYLTRANSFERASE, MITOCHONDRIAL"/>
    <property type="match status" value="1"/>
</dbReference>
<keyword evidence="7" id="KW-1133">Transmembrane helix</keyword>
<evidence type="ECO:0000256" key="8">
    <source>
        <dbReference type="ARBA" id="ARBA00023136"/>
    </source>
</evidence>
<dbReference type="InterPro" id="IPR044878">
    <property type="entry name" value="UbiA_sf"/>
</dbReference>
<evidence type="ECO:0000313" key="9">
    <source>
        <dbReference type="EMBL" id="QED92932.1"/>
    </source>
</evidence>
<accession>A0AAX1FA10</accession>
<proteinExistence type="inferred from homology"/>
<dbReference type="InterPro" id="IPR039653">
    <property type="entry name" value="Prenyltransferase"/>
</dbReference>
<evidence type="ECO:0000256" key="6">
    <source>
        <dbReference type="ARBA" id="ARBA00022692"/>
    </source>
</evidence>
<evidence type="ECO:0000313" key="10">
    <source>
        <dbReference type="Proteomes" id="UP000326695"/>
    </source>
</evidence>
<sequence>MAAGGCLISAFLVFVLDTFLILRAGCVINDFADRNFDGTVARTQNCPFATGKVSTRKALLLILALCGSCPPIPAGYATRCLCC</sequence>
<keyword evidence="8" id="KW-0472">Membrane</keyword>
<evidence type="ECO:0008006" key="11">
    <source>
        <dbReference type="Google" id="ProtNLM"/>
    </source>
</evidence>
<keyword evidence="10" id="KW-1185">Reference proteome</keyword>
<dbReference type="Gene3D" id="1.10.357.140">
    <property type="entry name" value="UbiA prenyltransferase"/>
    <property type="match status" value="1"/>
</dbReference>
<keyword evidence="4" id="KW-1003">Cell membrane</keyword>
<dbReference type="PANTHER" id="PTHR11048">
    <property type="entry name" value="PRENYLTRANSFERASES"/>
    <property type="match status" value="1"/>
</dbReference>
<evidence type="ECO:0000256" key="3">
    <source>
        <dbReference type="ARBA" id="ARBA00005985"/>
    </source>
</evidence>
<protein>
    <recommendedName>
        <fullName evidence="11">4-hydroxybenzoate octaprenyltransferase</fullName>
    </recommendedName>
</protein>
<comment type="similarity">
    <text evidence="3">Belongs to the UbiA prenyltransferase family.</text>
</comment>
<dbReference type="AlphaFoldDB" id="A0AAX1FA10"/>
<evidence type="ECO:0000256" key="7">
    <source>
        <dbReference type="ARBA" id="ARBA00022989"/>
    </source>
</evidence>
<evidence type="ECO:0000256" key="1">
    <source>
        <dbReference type="ARBA" id="ARBA00001946"/>
    </source>
</evidence>
<dbReference type="GO" id="GO:0006744">
    <property type="term" value="P:ubiquinone biosynthetic process"/>
    <property type="evidence" value="ECO:0007669"/>
    <property type="project" value="TreeGrafter"/>
</dbReference>
<dbReference type="GO" id="GO:0016765">
    <property type="term" value="F:transferase activity, transferring alkyl or aryl (other than methyl) groups"/>
    <property type="evidence" value="ECO:0007669"/>
    <property type="project" value="InterPro"/>
</dbReference>
<organism evidence="9 10">
    <name type="scientific">Eikenella exigua</name>
    <dbReference type="NCBI Taxonomy" id="2528037"/>
    <lineage>
        <taxon>Bacteria</taxon>
        <taxon>Pseudomonadati</taxon>
        <taxon>Pseudomonadota</taxon>
        <taxon>Betaproteobacteria</taxon>
        <taxon>Neisseriales</taxon>
        <taxon>Neisseriaceae</taxon>
        <taxon>Eikenella</taxon>
    </lineage>
</organism>
<comment type="subcellular location">
    <subcellularLocation>
        <location evidence="2">Membrane</location>
        <topology evidence="2">Multi-pass membrane protein</topology>
    </subcellularLocation>
</comment>
<gene>
    <name evidence="9" type="ORF">EZJ17_04515</name>
</gene>
<reference evidence="10" key="1">
    <citation type="journal article" date="2019" name="J. Anim. Genet.">
        <title>Description and whole genome sequencing of Eikenella exigua sp. nov., isolated from brain abscess and blood.</title>
        <authorList>
            <person name="Stormo K.A."/>
            <person name="Nygaard R.M."/>
            <person name="Bruvold T.S."/>
            <person name="Dimmen G."/>
            <person name="Lindemann P.C."/>
            <person name="Jordal S."/>
            <person name="Kommedal O."/>
        </authorList>
    </citation>
    <scope>NUCLEOTIDE SEQUENCE [LARGE SCALE GENOMIC DNA]</scope>
    <source>
        <strain evidence="10">PXX</strain>
    </source>
</reference>
<dbReference type="InterPro" id="IPR000537">
    <property type="entry name" value="UbiA_prenyltransferase"/>
</dbReference>
<dbReference type="GO" id="GO:0005886">
    <property type="term" value="C:plasma membrane"/>
    <property type="evidence" value="ECO:0007669"/>
    <property type="project" value="TreeGrafter"/>
</dbReference>
<keyword evidence="5" id="KW-0808">Transferase</keyword>